<organism evidence="8">
    <name type="scientific">hydrothermal vent metagenome</name>
    <dbReference type="NCBI Taxonomy" id="652676"/>
    <lineage>
        <taxon>unclassified sequences</taxon>
        <taxon>metagenomes</taxon>
        <taxon>ecological metagenomes</taxon>
    </lineage>
</organism>
<dbReference type="Pfam" id="PF02631">
    <property type="entry name" value="RecX_HTH2"/>
    <property type="match status" value="1"/>
</dbReference>
<evidence type="ECO:0000259" key="6">
    <source>
        <dbReference type="Pfam" id="PF21981"/>
    </source>
</evidence>
<gene>
    <name evidence="8" type="ORF">MNB_SUP05-5-139</name>
</gene>
<dbReference type="InterPro" id="IPR053924">
    <property type="entry name" value="RecX_HTH_2nd"/>
</dbReference>
<dbReference type="Gene3D" id="1.10.10.10">
    <property type="entry name" value="Winged helix-like DNA-binding domain superfamily/Winged helix DNA-binding domain"/>
    <property type="match status" value="3"/>
</dbReference>
<feature type="domain" description="RecX third three-helical" evidence="6">
    <location>
        <begin position="88"/>
        <end position="132"/>
    </location>
</feature>
<dbReference type="HAMAP" id="MF_01114">
    <property type="entry name" value="RecX"/>
    <property type="match status" value="1"/>
</dbReference>
<sequence>MNEVYKKAVDFLVRREYSAYELQQKLILAGFDELDIENVLNQLINEGLQSDKRFAEMFVRTRVNQGKGPLLIKQQLKQKGINEFDFSDYDFYELIRNVWQKKYNNQPTNAKEKAQQIRFLQSRGFNFDEINTLF</sequence>
<comment type="subcellular location">
    <subcellularLocation>
        <location evidence="1">Cytoplasm</location>
    </subcellularLocation>
</comment>
<dbReference type="InterPro" id="IPR053926">
    <property type="entry name" value="RecX_HTH_1st"/>
</dbReference>
<keyword evidence="4" id="KW-0963">Cytoplasm</keyword>
<dbReference type="Pfam" id="PF21982">
    <property type="entry name" value="RecX_HTH1"/>
    <property type="match status" value="1"/>
</dbReference>
<evidence type="ECO:0000259" key="5">
    <source>
        <dbReference type="Pfam" id="PF02631"/>
    </source>
</evidence>
<evidence type="ECO:0000256" key="4">
    <source>
        <dbReference type="ARBA" id="ARBA00022490"/>
    </source>
</evidence>
<dbReference type="PANTHER" id="PTHR33602:SF1">
    <property type="entry name" value="REGULATORY PROTEIN RECX FAMILY PROTEIN"/>
    <property type="match status" value="1"/>
</dbReference>
<feature type="domain" description="RecX second three-helical" evidence="5">
    <location>
        <begin position="50"/>
        <end position="83"/>
    </location>
</feature>
<evidence type="ECO:0000313" key="8">
    <source>
        <dbReference type="EMBL" id="SFV69413.1"/>
    </source>
</evidence>
<evidence type="ECO:0000256" key="3">
    <source>
        <dbReference type="ARBA" id="ARBA00018111"/>
    </source>
</evidence>
<proteinExistence type="inferred from homology"/>
<dbReference type="GO" id="GO:0006282">
    <property type="term" value="P:regulation of DNA repair"/>
    <property type="evidence" value="ECO:0007669"/>
    <property type="project" value="InterPro"/>
</dbReference>
<evidence type="ECO:0000256" key="2">
    <source>
        <dbReference type="ARBA" id="ARBA00009695"/>
    </source>
</evidence>
<dbReference type="Pfam" id="PF21981">
    <property type="entry name" value="RecX_HTH3"/>
    <property type="match status" value="1"/>
</dbReference>
<dbReference type="EMBL" id="FPHJ01000066">
    <property type="protein sequence ID" value="SFV69413.1"/>
    <property type="molecule type" value="Genomic_DNA"/>
</dbReference>
<dbReference type="PANTHER" id="PTHR33602">
    <property type="entry name" value="REGULATORY PROTEIN RECX FAMILY PROTEIN"/>
    <property type="match status" value="1"/>
</dbReference>
<evidence type="ECO:0000259" key="7">
    <source>
        <dbReference type="Pfam" id="PF21982"/>
    </source>
</evidence>
<reference evidence="8" key="1">
    <citation type="submission" date="2016-10" db="EMBL/GenBank/DDBJ databases">
        <authorList>
            <person name="de Groot N.N."/>
        </authorList>
    </citation>
    <scope>NUCLEOTIDE SEQUENCE</scope>
</reference>
<evidence type="ECO:0000256" key="1">
    <source>
        <dbReference type="ARBA" id="ARBA00004496"/>
    </source>
</evidence>
<dbReference type="InterPro" id="IPR053925">
    <property type="entry name" value="RecX_HTH_3rd"/>
</dbReference>
<dbReference type="InterPro" id="IPR003783">
    <property type="entry name" value="Regulatory_RecX"/>
</dbReference>
<accession>A0A1W1CUL5</accession>
<feature type="domain" description="RecX first three-helical" evidence="7">
    <location>
        <begin position="5"/>
        <end position="43"/>
    </location>
</feature>
<protein>
    <recommendedName>
        <fullName evidence="3">Regulatory protein RecX</fullName>
    </recommendedName>
</protein>
<comment type="similarity">
    <text evidence="2">Belongs to the RecX family.</text>
</comment>
<dbReference type="InterPro" id="IPR036388">
    <property type="entry name" value="WH-like_DNA-bd_sf"/>
</dbReference>
<dbReference type="GO" id="GO:0005737">
    <property type="term" value="C:cytoplasm"/>
    <property type="evidence" value="ECO:0007669"/>
    <property type="project" value="UniProtKB-SubCell"/>
</dbReference>
<name>A0A1W1CUL5_9ZZZZ</name>
<dbReference type="AlphaFoldDB" id="A0A1W1CUL5"/>